<feature type="transmembrane region" description="Helical" evidence="6">
    <location>
        <begin position="250"/>
        <end position="270"/>
    </location>
</feature>
<comment type="similarity">
    <text evidence="2">Belongs to the EamA transporter family.</text>
</comment>
<feature type="transmembrane region" description="Helical" evidence="6">
    <location>
        <begin position="155"/>
        <end position="176"/>
    </location>
</feature>
<comment type="subcellular location">
    <subcellularLocation>
        <location evidence="1">Membrane</location>
        <topology evidence="1">Multi-pass membrane protein</topology>
    </subcellularLocation>
</comment>
<dbReference type="STRING" id="1032480.MLP_12860"/>
<evidence type="ECO:0000256" key="6">
    <source>
        <dbReference type="SAM" id="Phobius"/>
    </source>
</evidence>
<evidence type="ECO:0000256" key="1">
    <source>
        <dbReference type="ARBA" id="ARBA00004141"/>
    </source>
</evidence>
<evidence type="ECO:0000256" key="4">
    <source>
        <dbReference type="ARBA" id="ARBA00022989"/>
    </source>
</evidence>
<dbReference type="InterPro" id="IPR000620">
    <property type="entry name" value="EamA_dom"/>
</dbReference>
<dbReference type="PANTHER" id="PTHR32322:SF2">
    <property type="entry name" value="EAMA DOMAIN-CONTAINING PROTEIN"/>
    <property type="match status" value="1"/>
</dbReference>
<dbReference type="SUPFAM" id="SSF103481">
    <property type="entry name" value="Multidrug resistance efflux transporter EmrE"/>
    <property type="match status" value="2"/>
</dbReference>
<dbReference type="HOGENOM" id="CLU_063026_0_0_11"/>
<reference evidence="8 9" key="1">
    <citation type="submission" date="2011-05" db="EMBL/GenBank/DDBJ databases">
        <title>Whole genome sequence of Microlunatus phosphovorus NM-1.</title>
        <authorList>
            <person name="Hosoyama A."/>
            <person name="Sasaki K."/>
            <person name="Harada T."/>
            <person name="Igarashi R."/>
            <person name="Kawakoshi A."/>
            <person name="Sasagawa M."/>
            <person name="Fukada J."/>
            <person name="Nakamura S."/>
            <person name="Katano Y."/>
            <person name="Hanada S."/>
            <person name="Kamagata Y."/>
            <person name="Nakamura N."/>
            <person name="Yamazaki S."/>
            <person name="Fujita N."/>
        </authorList>
    </citation>
    <scope>NUCLEOTIDE SEQUENCE [LARGE SCALE GENOMIC DNA]</scope>
    <source>
        <strain evidence="9">ATCC 700054 / DSM 10555 / JCM 9379 / NBRC 101784 / NCIMB 13414 / VKM Ac-1990 / NM-1</strain>
    </source>
</reference>
<feature type="transmembrane region" description="Helical" evidence="6">
    <location>
        <begin position="126"/>
        <end position="143"/>
    </location>
</feature>
<feature type="transmembrane region" description="Helical" evidence="6">
    <location>
        <begin position="219"/>
        <end position="238"/>
    </location>
</feature>
<proteinExistence type="inferred from homology"/>
<feature type="transmembrane region" description="Helical" evidence="6">
    <location>
        <begin position="276"/>
        <end position="295"/>
    </location>
</feature>
<evidence type="ECO:0000256" key="3">
    <source>
        <dbReference type="ARBA" id="ARBA00022692"/>
    </source>
</evidence>
<dbReference type="EMBL" id="AP012204">
    <property type="protein sequence ID" value="BAK34300.1"/>
    <property type="molecule type" value="Genomic_DNA"/>
</dbReference>
<dbReference type="Proteomes" id="UP000007947">
    <property type="component" value="Chromosome"/>
</dbReference>
<dbReference type="Pfam" id="PF00892">
    <property type="entry name" value="EamA"/>
    <property type="match status" value="2"/>
</dbReference>
<feature type="domain" description="EamA" evidence="7">
    <location>
        <begin position="159"/>
        <end position="292"/>
    </location>
</feature>
<dbReference type="InterPro" id="IPR037185">
    <property type="entry name" value="EmrE-like"/>
</dbReference>
<dbReference type="GO" id="GO:0016020">
    <property type="term" value="C:membrane"/>
    <property type="evidence" value="ECO:0007669"/>
    <property type="project" value="UniProtKB-SubCell"/>
</dbReference>
<keyword evidence="4 6" id="KW-1133">Transmembrane helix</keyword>
<evidence type="ECO:0000313" key="9">
    <source>
        <dbReference type="Proteomes" id="UP000007947"/>
    </source>
</evidence>
<keyword evidence="9" id="KW-1185">Reference proteome</keyword>
<dbReference type="InterPro" id="IPR050638">
    <property type="entry name" value="AA-Vitamin_Transporters"/>
</dbReference>
<dbReference type="PANTHER" id="PTHR32322">
    <property type="entry name" value="INNER MEMBRANE TRANSPORTER"/>
    <property type="match status" value="1"/>
</dbReference>
<keyword evidence="3 6" id="KW-0812">Transmembrane</keyword>
<dbReference type="RefSeq" id="WP_013862183.1">
    <property type="nucleotide sequence ID" value="NC_015635.1"/>
</dbReference>
<evidence type="ECO:0000256" key="2">
    <source>
        <dbReference type="ARBA" id="ARBA00007362"/>
    </source>
</evidence>
<gene>
    <name evidence="8" type="ordered locus">MLP_12860</name>
</gene>
<dbReference type="eggNOG" id="COG0697">
    <property type="taxonomic scope" value="Bacteria"/>
</dbReference>
<name>F5XPJ2_MICPN</name>
<feature type="transmembrane region" description="Helical" evidence="6">
    <location>
        <begin position="45"/>
        <end position="63"/>
    </location>
</feature>
<feature type="transmembrane region" description="Helical" evidence="6">
    <location>
        <begin position="75"/>
        <end position="92"/>
    </location>
</feature>
<protein>
    <recommendedName>
        <fullName evidence="7">EamA domain-containing protein</fullName>
    </recommendedName>
</protein>
<organism evidence="8 9">
    <name type="scientific">Microlunatus phosphovorus (strain ATCC 700054 / DSM 10555 / JCM 9379 / NBRC 101784 / NCIMB 13414 / VKM Ac-1990 / NM-1)</name>
    <dbReference type="NCBI Taxonomy" id="1032480"/>
    <lineage>
        <taxon>Bacteria</taxon>
        <taxon>Bacillati</taxon>
        <taxon>Actinomycetota</taxon>
        <taxon>Actinomycetes</taxon>
        <taxon>Propionibacteriales</taxon>
        <taxon>Propionibacteriaceae</taxon>
        <taxon>Microlunatus</taxon>
    </lineage>
</organism>
<dbReference type="KEGG" id="mph:MLP_12860"/>
<keyword evidence="5 6" id="KW-0472">Membrane</keyword>
<evidence type="ECO:0000259" key="7">
    <source>
        <dbReference type="Pfam" id="PF00892"/>
    </source>
</evidence>
<feature type="transmembrane region" description="Helical" evidence="6">
    <location>
        <begin position="188"/>
        <end position="207"/>
    </location>
</feature>
<evidence type="ECO:0000313" key="8">
    <source>
        <dbReference type="EMBL" id="BAK34300.1"/>
    </source>
</evidence>
<sequence>MTSGGSRGFLLVAMGAALWGTSGIAGAFAARYSSLSWPAISSVRLLLGGLLMLVLTAVTGELRRVGRTPESARRILATGVTTAIYGTAYFQAVPLVGVAVATVVCLGSAPVAVAVYTAIRGRRLPGRSTVFALLAALAGLVLVSNPSTPVGDGRWFAVGLALALLSGLAFAATTVVNQRTVPGLSPRTLIATSLTLAGLLSAPLGLLGGADFATLTAPAWAAIAFLVIFQTVIAYLAYYGGLQAGLPATTAVIVLLIEPLTATVLAVLVLDEQLTLPVLLGIVLLMLAVVLVRPVRKIQPVRKTAAPTAGEKSG</sequence>
<accession>F5XPJ2</accession>
<evidence type="ECO:0000256" key="5">
    <source>
        <dbReference type="ARBA" id="ARBA00023136"/>
    </source>
</evidence>
<dbReference type="AlphaFoldDB" id="F5XPJ2"/>
<feature type="transmembrane region" description="Helical" evidence="6">
    <location>
        <begin position="98"/>
        <end position="119"/>
    </location>
</feature>
<feature type="domain" description="EamA" evidence="7">
    <location>
        <begin position="7"/>
        <end position="144"/>
    </location>
</feature>